<feature type="transmembrane region" description="Helical" evidence="1">
    <location>
        <begin position="201"/>
        <end position="234"/>
    </location>
</feature>
<dbReference type="Proteomes" id="UP001597294">
    <property type="component" value="Unassembled WGS sequence"/>
</dbReference>
<feature type="transmembrane region" description="Helical" evidence="1">
    <location>
        <begin position="126"/>
        <end position="148"/>
    </location>
</feature>
<evidence type="ECO:0008006" key="4">
    <source>
        <dbReference type="Google" id="ProtNLM"/>
    </source>
</evidence>
<evidence type="ECO:0000313" key="3">
    <source>
        <dbReference type="Proteomes" id="UP001597294"/>
    </source>
</evidence>
<evidence type="ECO:0000256" key="1">
    <source>
        <dbReference type="SAM" id="Phobius"/>
    </source>
</evidence>
<protein>
    <recommendedName>
        <fullName evidence="4">Glycerophosphoryl diester phosphodiesterase membrane domain-containing protein</fullName>
    </recommendedName>
</protein>
<comment type="caution">
    <text evidence="2">The sequence shown here is derived from an EMBL/GenBank/DDBJ whole genome shotgun (WGS) entry which is preliminary data.</text>
</comment>
<proteinExistence type="predicted"/>
<dbReference type="RefSeq" id="WP_380248512.1">
    <property type="nucleotide sequence ID" value="NZ_JBHUII010000001.1"/>
</dbReference>
<dbReference type="EMBL" id="JBHUII010000001">
    <property type="protein sequence ID" value="MFD2204685.1"/>
    <property type="molecule type" value="Genomic_DNA"/>
</dbReference>
<name>A0ABW5BIF8_9PROT</name>
<reference evidence="3" key="1">
    <citation type="journal article" date="2019" name="Int. J. Syst. Evol. Microbiol.">
        <title>The Global Catalogue of Microorganisms (GCM) 10K type strain sequencing project: providing services to taxonomists for standard genome sequencing and annotation.</title>
        <authorList>
            <consortium name="The Broad Institute Genomics Platform"/>
            <consortium name="The Broad Institute Genome Sequencing Center for Infectious Disease"/>
            <person name="Wu L."/>
            <person name="Ma J."/>
        </authorList>
    </citation>
    <scope>NUCLEOTIDE SEQUENCE [LARGE SCALE GENOMIC DNA]</scope>
    <source>
        <strain evidence="3">CGMCC 4.7192</strain>
    </source>
</reference>
<organism evidence="2 3">
    <name type="scientific">Kiloniella antarctica</name>
    <dbReference type="NCBI Taxonomy" id="1550907"/>
    <lineage>
        <taxon>Bacteria</taxon>
        <taxon>Pseudomonadati</taxon>
        <taxon>Pseudomonadota</taxon>
        <taxon>Alphaproteobacteria</taxon>
        <taxon>Rhodospirillales</taxon>
        <taxon>Kiloniellaceae</taxon>
        <taxon>Kiloniella</taxon>
    </lineage>
</organism>
<feature type="transmembrane region" description="Helical" evidence="1">
    <location>
        <begin position="37"/>
        <end position="59"/>
    </location>
</feature>
<keyword evidence="1" id="KW-1133">Transmembrane helix</keyword>
<gene>
    <name evidence="2" type="ORF">ACFSKO_03650</name>
</gene>
<accession>A0ABW5BIF8</accession>
<sequence length="301" mass="34102">MAIQSDTHQAVEKLSISEALSQAFLPLFRNLPVALKLAFFPALTLAILGTTTFDVFITPVEEVSQDIGDALYLWLVQILLMIVSFFIMIQYFTSWVRFISKDEFNLKATILLFPSKRQLIAFAKGFAIFVVSYIVLILAVLIFFFLAMTINSGFIIAPFVIALIIAWLTLILRLSYVVPAATLDEPYSLKDSWKHTRSRSLPLFLSFFVLSIIYFVAALILAAAFAAIAGIFDISILSALSAGDLSGFLQNPNFIWMYFVFNLVTLYISFLFYTPYMNMYLYCFQTNSGWQKHENIAETFA</sequence>
<evidence type="ECO:0000313" key="2">
    <source>
        <dbReference type="EMBL" id="MFD2204685.1"/>
    </source>
</evidence>
<keyword evidence="1" id="KW-0812">Transmembrane</keyword>
<keyword evidence="1" id="KW-0472">Membrane</keyword>
<keyword evidence="3" id="KW-1185">Reference proteome</keyword>
<feature type="transmembrane region" description="Helical" evidence="1">
    <location>
        <begin position="154"/>
        <end position="180"/>
    </location>
</feature>
<feature type="transmembrane region" description="Helical" evidence="1">
    <location>
        <begin position="254"/>
        <end position="273"/>
    </location>
</feature>
<feature type="transmembrane region" description="Helical" evidence="1">
    <location>
        <begin position="71"/>
        <end position="92"/>
    </location>
</feature>